<feature type="transmembrane region" description="Helical" evidence="6">
    <location>
        <begin position="902"/>
        <end position="922"/>
    </location>
</feature>
<feature type="transmembrane region" description="Helical" evidence="6">
    <location>
        <begin position="770"/>
        <end position="793"/>
    </location>
</feature>
<evidence type="ECO:0000256" key="4">
    <source>
        <dbReference type="ARBA" id="ARBA00023136"/>
    </source>
</evidence>
<dbReference type="EMBL" id="JACTAM010000015">
    <property type="protein sequence ID" value="KAI2656208.1"/>
    <property type="molecule type" value="Genomic_DNA"/>
</dbReference>
<feature type="transmembrane region" description="Helical" evidence="6">
    <location>
        <begin position="444"/>
        <end position="467"/>
    </location>
</feature>
<feature type="domain" description="G-protein coupled receptors family 1 profile" evidence="7">
    <location>
        <begin position="669"/>
        <end position="920"/>
    </location>
</feature>
<evidence type="ECO:0000256" key="2">
    <source>
        <dbReference type="ARBA" id="ARBA00022692"/>
    </source>
</evidence>
<dbReference type="InterPro" id="IPR052921">
    <property type="entry name" value="GPCR1_Superfamily_Member"/>
</dbReference>
<evidence type="ECO:0000313" key="9">
    <source>
        <dbReference type="Proteomes" id="UP000830375"/>
    </source>
</evidence>
<comment type="caution">
    <text evidence="8">The sequence shown here is derived from an EMBL/GenBank/DDBJ whole genome shotgun (WGS) entry which is preliminary data.</text>
</comment>
<feature type="transmembrane region" description="Helical" evidence="6">
    <location>
        <begin position="192"/>
        <end position="216"/>
    </location>
</feature>
<dbReference type="Proteomes" id="UP000830375">
    <property type="component" value="Unassembled WGS sequence"/>
</dbReference>
<feature type="domain" description="G-protein coupled receptors family 1 profile" evidence="7">
    <location>
        <begin position="39"/>
        <end position="243"/>
    </location>
</feature>
<keyword evidence="3 6" id="KW-1133">Transmembrane helix</keyword>
<reference evidence="8 9" key="1">
    <citation type="submission" date="2022-01" db="EMBL/GenBank/DDBJ databases">
        <title>A high-quality chromosome-level genome assembly of rohu carp, Labeo rohita.</title>
        <authorList>
            <person name="Arick M.A. II"/>
            <person name="Hsu C.-Y."/>
            <person name="Magbanua Z."/>
            <person name="Pechanova O."/>
            <person name="Grover C."/>
            <person name="Miller E."/>
            <person name="Thrash A."/>
            <person name="Ezzel L."/>
            <person name="Alam S."/>
            <person name="Benzie J."/>
            <person name="Hamilton M."/>
            <person name="Karsi A."/>
            <person name="Lawrence M.L."/>
            <person name="Peterson D.G."/>
        </authorList>
    </citation>
    <scope>NUCLEOTIDE SEQUENCE [LARGE SCALE GENOMIC DNA]</scope>
    <source>
        <strain evidence="9">BAU-BD-2019</strain>
        <tissue evidence="8">Blood</tissue>
    </source>
</reference>
<keyword evidence="5" id="KW-0297">G-protein coupled receptor</keyword>
<feature type="transmembrane region" description="Helical" evidence="6">
    <location>
        <begin position="722"/>
        <end position="749"/>
    </location>
</feature>
<dbReference type="PROSITE" id="PS50262">
    <property type="entry name" value="G_PROTEIN_RECEP_F1_2"/>
    <property type="match status" value="3"/>
</dbReference>
<keyword evidence="9" id="KW-1185">Reference proteome</keyword>
<feature type="transmembrane region" description="Helical" evidence="6">
    <location>
        <begin position="27"/>
        <end position="47"/>
    </location>
</feature>
<name>A0ABQ8LZZ2_LABRO</name>
<protein>
    <submittedName>
        <fullName evidence="8">Odorant receptor 131-2</fullName>
    </submittedName>
</protein>
<dbReference type="SUPFAM" id="SSF81321">
    <property type="entry name" value="Family A G protein-coupled receptor-like"/>
    <property type="match status" value="3"/>
</dbReference>
<feature type="transmembrane region" description="Helical" evidence="6">
    <location>
        <begin position="330"/>
        <end position="353"/>
    </location>
</feature>
<proteinExistence type="inferred from homology"/>
<dbReference type="PANTHER" id="PTHR26451">
    <property type="entry name" value="G_PROTEIN_RECEP_F1_2 DOMAIN-CONTAINING PROTEIN"/>
    <property type="match status" value="1"/>
</dbReference>
<feature type="transmembrane region" description="Helical" evidence="6">
    <location>
        <begin position="59"/>
        <end position="84"/>
    </location>
</feature>
<feature type="transmembrane region" description="Helical" evidence="6">
    <location>
        <begin position="691"/>
        <end position="716"/>
    </location>
</feature>
<keyword evidence="5 8" id="KW-0675">Receptor</keyword>
<feature type="transmembrane region" description="Helical" evidence="6">
    <location>
        <begin position="138"/>
        <end position="161"/>
    </location>
</feature>
<keyword evidence="4 6" id="KW-0472">Membrane</keyword>
<keyword evidence="5" id="KW-0807">Transducer</keyword>
<dbReference type="PANTHER" id="PTHR26451:SF886">
    <property type="entry name" value="GROWTH HORMONE SECRETAGOGUE RECEPTOR TYPE 1-LIKE-RELATED"/>
    <property type="match status" value="1"/>
</dbReference>
<feature type="domain" description="G-protein coupled receptors family 1 profile" evidence="7">
    <location>
        <begin position="345"/>
        <end position="550"/>
    </location>
</feature>
<feature type="transmembrane region" description="Helical" evidence="6">
    <location>
        <begin position="542"/>
        <end position="560"/>
    </location>
</feature>
<keyword evidence="2 5" id="KW-0812">Transmembrane</keyword>
<feature type="transmembrane region" description="Helical" evidence="6">
    <location>
        <begin position="824"/>
        <end position="847"/>
    </location>
</feature>
<feature type="transmembrane region" description="Helical" evidence="6">
    <location>
        <begin position="566"/>
        <end position="586"/>
    </location>
</feature>
<dbReference type="Gene3D" id="1.20.1070.10">
    <property type="entry name" value="Rhodopsin 7-helix transmembrane proteins"/>
    <property type="match status" value="3"/>
</dbReference>
<dbReference type="InterPro" id="IPR017452">
    <property type="entry name" value="GPCR_Rhodpsn_7TM"/>
</dbReference>
<dbReference type="PRINTS" id="PR00237">
    <property type="entry name" value="GPCRRHODOPSN"/>
</dbReference>
<feature type="transmembrane region" description="Helical" evidence="6">
    <location>
        <begin position="237"/>
        <end position="260"/>
    </location>
</feature>
<feature type="transmembrane region" description="Helical" evidence="6">
    <location>
        <begin position="396"/>
        <end position="423"/>
    </location>
</feature>
<comment type="subcellular location">
    <subcellularLocation>
        <location evidence="1">Membrane</location>
    </subcellularLocation>
</comment>
<evidence type="ECO:0000256" key="5">
    <source>
        <dbReference type="RuleBase" id="RU000688"/>
    </source>
</evidence>
<feature type="transmembrane region" description="Helical" evidence="6">
    <location>
        <begin position="365"/>
        <end position="390"/>
    </location>
</feature>
<feature type="transmembrane region" description="Helical" evidence="6">
    <location>
        <begin position="606"/>
        <end position="624"/>
    </location>
</feature>
<dbReference type="Pfam" id="PF00001">
    <property type="entry name" value="7tm_1"/>
    <property type="match status" value="3"/>
</dbReference>
<accession>A0ABQ8LZZ2</accession>
<feature type="transmembrane region" description="Helical" evidence="6">
    <location>
        <begin position="868"/>
        <end position="890"/>
    </location>
</feature>
<evidence type="ECO:0000313" key="8">
    <source>
        <dbReference type="EMBL" id="KAI2656208.1"/>
    </source>
</evidence>
<gene>
    <name evidence="8" type="ORF">H4Q32_013067</name>
</gene>
<feature type="transmembrane region" description="Helical" evidence="6">
    <location>
        <begin position="656"/>
        <end position="679"/>
    </location>
</feature>
<comment type="similarity">
    <text evidence="5">Belongs to the G-protein coupled receptor 1 family.</text>
</comment>
<dbReference type="CDD" id="cd00637">
    <property type="entry name" value="7tm_classA_rhodopsin-like"/>
    <property type="match status" value="3"/>
</dbReference>
<feature type="transmembrane region" description="Helical" evidence="6">
    <location>
        <begin position="90"/>
        <end position="117"/>
    </location>
</feature>
<evidence type="ECO:0000256" key="6">
    <source>
        <dbReference type="SAM" id="Phobius"/>
    </source>
</evidence>
<feature type="transmembrane region" description="Helical" evidence="6">
    <location>
        <begin position="497"/>
        <end position="521"/>
    </location>
</feature>
<sequence length="950" mass="108274">MASQNASGSMQMQLIQVDPIRRNVSLALTQIVVWPFIYLIFLMLLIFSKKETFRTETRYILFGHSLLVDLIFLFLTDFVVLLSYNYVLIPLHFCIPVCMLMEAVGVCAPLTIGAMCVERYVAICMPLRHHAISTSRRALMVILMIWILSSINPFVDMFILISTASHEYLTQLTHCHYEIMVLEKIRQFARGLLYIVGLMFILITEIFCYVMIYLAARAASGDMKSASKGQRTISLHILQLFLCTAEVMCPYIEAVVMQYVNFLVFSITSRAVSPLVYGFRDEKFYTAMIYYIKCKNNAISTDNVHKMVSQNASGYEQIQLIQADPARRNISLVLTQVFMWPFVYLILLMLLTFTQKETFRTETRYILFGHSLLVDLIFLCITDIVVILSYNLVVIPLRFCIPIVMLIGAVTACAPLTIVAMCVERYVAICMPLRHHAISTSRRALIVILVIWILSSINPFVDMFILISTASREYLSQLTHCHYEIMVPVKMHQFGRALLYVVGLAVILTAEVFCYVMIYLAARAASGDNKKSTSKGQRTISLHLLQLVLCTVEAICPYVEAVVMQYVNFLAFSITSRAVSPLVYGFRDEKFYAAMIYYMRCKNNTVSSDACIIIIYVSCVFLLSNSLSDVHTMASQNASGSVQLQLIQADPVRRSISLALTQIFVWPFVYLMVVMLLMFSKKETFRTETRYILFGHSLLVDIIFLCLTDFVVILSYNFVLLPLHFCIPICMLMEVVKACASLTIIAMCVERYVAICMPLRHHAISTSRRALIVILVIWIVSSISPFVDMFILISTASREYLSQLSHCHYEIMVPEKMHQFARGLLHIVGLVVILIIEVFCYVMIYLAARAASSDNKKSASKGQRTISLHILQLFLCTAEIMCPYIEAVVMQYDIQSFLTVRFINYLVFSITSRAVSPLVYGFRDEKFLTAMLYYIRCKNNTISSDTIKQS</sequence>
<evidence type="ECO:0000259" key="7">
    <source>
        <dbReference type="PROSITE" id="PS50262"/>
    </source>
</evidence>
<evidence type="ECO:0000256" key="1">
    <source>
        <dbReference type="ARBA" id="ARBA00004370"/>
    </source>
</evidence>
<organism evidence="8 9">
    <name type="scientific">Labeo rohita</name>
    <name type="common">Indian major carp</name>
    <name type="synonym">Cyprinus rohita</name>
    <dbReference type="NCBI Taxonomy" id="84645"/>
    <lineage>
        <taxon>Eukaryota</taxon>
        <taxon>Metazoa</taxon>
        <taxon>Chordata</taxon>
        <taxon>Craniata</taxon>
        <taxon>Vertebrata</taxon>
        <taxon>Euteleostomi</taxon>
        <taxon>Actinopterygii</taxon>
        <taxon>Neopterygii</taxon>
        <taxon>Teleostei</taxon>
        <taxon>Ostariophysi</taxon>
        <taxon>Cypriniformes</taxon>
        <taxon>Cyprinidae</taxon>
        <taxon>Labeoninae</taxon>
        <taxon>Labeonini</taxon>
        <taxon>Labeo</taxon>
    </lineage>
</organism>
<dbReference type="PROSITE" id="PS00237">
    <property type="entry name" value="G_PROTEIN_RECEP_F1_1"/>
    <property type="match status" value="1"/>
</dbReference>
<evidence type="ECO:0000256" key="3">
    <source>
        <dbReference type="ARBA" id="ARBA00022989"/>
    </source>
</evidence>
<dbReference type="InterPro" id="IPR000276">
    <property type="entry name" value="GPCR_Rhodpsn"/>
</dbReference>